<dbReference type="FunFam" id="1.25.40.10:FF:000031">
    <property type="entry name" value="Pentatricopeptide repeat-containing protein mitochondrial"/>
    <property type="match status" value="2"/>
</dbReference>
<evidence type="ECO:0008006" key="5">
    <source>
        <dbReference type="Google" id="ProtNLM"/>
    </source>
</evidence>
<feature type="repeat" description="PPR" evidence="2">
    <location>
        <begin position="496"/>
        <end position="530"/>
    </location>
</feature>
<feature type="repeat" description="PPR" evidence="2">
    <location>
        <begin position="294"/>
        <end position="328"/>
    </location>
</feature>
<feature type="repeat" description="PPR" evidence="2">
    <location>
        <begin position="193"/>
        <end position="227"/>
    </location>
</feature>
<dbReference type="InterPro" id="IPR046848">
    <property type="entry name" value="E_motif"/>
</dbReference>
<feature type="repeat" description="PPR" evidence="2">
    <location>
        <begin position="667"/>
        <end position="701"/>
    </location>
</feature>
<feature type="repeat" description="PPR" evidence="2">
    <location>
        <begin position="395"/>
        <end position="429"/>
    </location>
</feature>
<proteinExistence type="predicted"/>
<dbReference type="PROSITE" id="PS51375">
    <property type="entry name" value="PPR"/>
    <property type="match status" value="9"/>
</dbReference>
<dbReference type="EMBL" id="JABFUD020000009">
    <property type="protein sequence ID" value="KAI5075792.1"/>
    <property type="molecule type" value="Genomic_DNA"/>
</dbReference>
<evidence type="ECO:0000313" key="3">
    <source>
        <dbReference type="EMBL" id="KAI5075792.1"/>
    </source>
</evidence>
<dbReference type="FunFam" id="1.25.40.10:FF:000196">
    <property type="entry name" value="Pentatricopeptide repeat-containing protein At4g14850"/>
    <property type="match status" value="1"/>
</dbReference>
<dbReference type="NCBIfam" id="TIGR00756">
    <property type="entry name" value="PPR"/>
    <property type="match status" value="7"/>
</dbReference>
<dbReference type="AlphaFoldDB" id="A0A9D4UYK0"/>
<dbReference type="Proteomes" id="UP000886520">
    <property type="component" value="Chromosome 9"/>
</dbReference>
<dbReference type="GO" id="GO:0003723">
    <property type="term" value="F:RNA binding"/>
    <property type="evidence" value="ECO:0007669"/>
    <property type="project" value="InterPro"/>
</dbReference>
<organism evidence="3 4">
    <name type="scientific">Adiantum capillus-veneris</name>
    <name type="common">Maidenhair fern</name>
    <dbReference type="NCBI Taxonomy" id="13818"/>
    <lineage>
        <taxon>Eukaryota</taxon>
        <taxon>Viridiplantae</taxon>
        <taxon>Streptophyta</taxon>
        <taxon>Embryophyta</taxon>
        <taxon>Tracheophyta</taxon>
        <taxon>Polypodiopsida</taxon>
        <taxon>Polypodiidae</taxon>
        <taxon>Polypodiales</taxon>
        <taxon>Pteridineae</taxon>
        <taxon>Pteridaceae</taxon>
        <taxon>Vittarioideae</taxon>
        <taxon>Adiantum</taxon>
    </lineage>
</organism>
<feature type="repeat" description="PPR" evidence="2">
    <location>
        <begin position="597"/>
        <end position="631"/>
    </location>
</feature>
<dbReference type="Pfam" id="PF20431">
    <property type="entry name" value="E_motif"/>
    <property type="match status" value="1"/>
</dbReference>
<dbReference type="PANTHER" id="PTHR47926:SF533">
    <property type="entry name" value="DYW DOMAIN-CONTAINING PROTEIN"/>
    <property type="match status" value="1"/>
</dbReference>
<dbReference type="InterPro" id="IPR046960">
    <property type="entry name" value="PPR_At4g14850-like_plant"/>
</dbReference>
<dbReference type="InterPro" id="IPR011990">
    <property type="entry name" value="TPR-like_helical_dom_sf"/>
</dbReference>
<dbReference type="Pfam" id="PF13041">
    <property type="entry name" value="PPR_2"/>
    <property type="match status" value="4"/>
</dbReference>
<dbReference type="InterPro" id="IPR002885">
    <property type="entry name" value="PPR_rpt"/>
</dbReference>
<evidence type="ECO:0000256" key="2">
    <source>
        <dbReference type="PROSITE-ProRule" id="PRU00708"/>
    </source>
</evidence>
<dbReference type="Gene3D" id="1.25.40.10">
    <property type="entry name" value="Tetratricopeptide repeat domain"/>
    <property type="match status" value="7"/>
</dbReference>
<evidence type="ECO:0000313" key="4">
    <source>
        <dbReference type="Proteomes" id="UP000886520"/>
    </source>
</evidence>
<dbReference type="GO" id="GO:0048731">
    <property type="term" value="P:system development"/>
    <property type="evidence" value="ECO:0007669"/>
    <property type="project" value="UniProtKB-ARBA"/>
</dbReference>
<feature type="repeat" description="PPR" evidence="2">
    <location>
        <begin position="566"/>
        <end position="596"/>
    </location>
</feature>
<dbReference type="FunFam" id="1.25.40.10:FF:000158">
    <property type="entry name" value="pentatricopeptide repeat-containing protein At2g33680"/>
    <property type="match status" value="1"/>
</dbReference>
<gene>
    <name evidence="3" type="ORF">GOP47_0009868</name>
</gene>
<dbReference type="PANTHER" id="PTHR47926">
    <property type="entry name" value="PENTATRICOPEPTIDE REPEAT-CONTAINING PROTEIN"/>
    <property type="match status" value="1"/>
</dbReference>
<dbReference type="GO" id="GO:0009451">
    <property type="term" value="P:RNA modification"/>
    <property type="evidence" value="ECO:0007669"/>
    <property type="project" value="InterPro"/>
</dbReference>
<reference evidence="3" key="1">
    <citation type="submission" date="2021-01" db="EMBL/GenBank/DDBJ databases">
        <title>Adiantum capillus-veneris genome.</title>
        <authorList>
            <person name="Fang Y."/>
            <person name="Liao Q."/>
        </authorList>
    </citation>
    <scope>NUCLEOTIDE SEQUENCE</scope>
    <source>
        <strain evidence="3">H3</strain>
        <tissue evidence="3">Leaf</tissue>
    </source>
</reference>
<feature type="repeat" description="PPR" evidence="2">
    <location>
        <begin position="364"/>
        <end position="394"/>
    </location>
</feature>
<name>A0A9D4UYK0_ADICA</name>
<evidence type="ECO:0000256" key="1">
    <source>
        <dbReference type="ARBA" id="ARBA00022737"/>
    </source>
</evidence>
<feature type="repeat" description="PPR" evidence="2">
    <location>
        <begin position="92"/>
        <end position="126"/>
    </location>
</feature>
<dbReference type="OrthoDB" id="10379060at2759"/>
<dbReference type="Pfam" id="PF01535">
    <property type="entry name" value="PPR"/>
    <property type="match status" value="4"/>
</dbReference>
<keyword evidence="4" id="KW-1185">Reference proteome</keyword>
<accession>A0A9D4UYK0</accession>
<keyword evidence="1" id="KW-0677">Repeat</keyword>
<protein>
    <recommendedName>
        <fullName evidence="5">Pentatricopeptide repeat-containing protein</fullName>
    </recommendedName>
</protein>
<sequence>MIVQDKASIDSHKLKLSIDLVGHQDDFQNLSSLVQKCSAVKDLSGGKRLHAHLVKRGLHKNLLLGNRLLQMYLSCGSFRDVVDCFLSMHQRNGFSWNFLITAHARDAQHDQAVCDFQRMQCEGFLPNEHIFASVLSACTDKAAILNGKRVHTQLMESESQFSVAVLNALVNMYSKCSFLTDARRLFDQVLDRNVVSWTSIISAYSQHGQGEDAFILYLQMHQEGVLPNRVTFSSMLDACVTPDSLIEGKRLHAYIVGCELQSELVLASGLVTMYGNCGSLKDAYEVFMCLNERNTILWTSMIWGCIKLEQPDRALQLYGRMLSEGGLPDAITYSSVLDGCASQEGLVIGKHVHAASVTSALPFDSAAMTSLLNMYGRNGIPEEARLIFDKMKTRTTLSWTYMIASYVQCGESKAAIQLFMQMQTDGLHPDKVTLWRVVEACRNEAAIHEGKWVHGIIIEDSLESDTALATALVSMYGKFENLGDAQYIFCSMKDRNTVSWTAMITGYIHCDADKEALLLYDQMQQEGVIPNRVTAVCILSACANESHVTKGRRLHVYIANSDFFHDVVVTTALLSMYGKCDRLDDARRVFDEMNVRNVISWNAMLAAYTYCGCNDGVLELFDQMLFQGVIPNKVSFFSLLDACASQANLSRGNFIHSLAVKSGYDLDLDISNVILNMYGKCGKLKDAREVFKQMRLLDIVSWNTMICLWAQHGHSKTVFLSLEEMLVKGYLPDGITHSAVLYVCGHAGLISEGVHYFISFVKDHNVTPTADLWHCMIYMFARSGLMQMGQTFLEKLPVQPSSITWTSFCNASEGHSDIDRGEYIIKRIIELDEENASPYVMLSNMYATGKSGSDCVSDSSYVDEFVCQAVGSC</sequence>
<comment type="caution">
    <text evidence="3">The sequence shown here is derived from an EMBL/GenBank/DDBJ whole genome shotgun (WGS) entry which is preliminary data.</text>
</comment>